<gene>
    <name evidence="1" type="ORF">MM415B03499_0015</name>
</gene>
<proteinExistence type="predicted"/>
<sequence length="56" mass="6681">MIFQINEDHCDYCKQVVSLLKKNKKKIYSVRLTPDYRPGTNDIENWHLDNIDIGKE</sequence>
<organism evidence="1">
    <name type="scientific">viral metagenome</name>
    <dbReference type="NCBI Taxonomy" id="1070528"/>
    <lineage>
        <taxon>unclassified sequences</taxon>
        <taxon>metagenomes</taxon>
        <taxon>organismal metagenomes</taxon>
    </lineage>
</organism>
<name>A0A6M3L9F3_9ZZZZ</name>
<evidence type="ECO:0000313" key="1">
    <source>
        <dbReference type="EMBL" id="QJA91019.1"/>
    </source>
</evidence>
<dbReference type="EMBL" id="MT142954">
    <property type="protein sequence ID" value="QJA91019.1"/>
    <property type="molecule type" value="Genomic_DNA"/>
</dbReference>
<accession>A0A6M3L9F3</accession>
<dbReference type="AlphaFoldDB" id="A0A6M3L9F3"/>
<protein>
    <submittedName>
        <fullName evidence="1">Uncharacterized protein</fullName>
    </submittedName>
</protein>
<reference evidence="1" key="1">
    <citation type="submission" date="2020-03" db="EMBL/GenBank/DDBJ databases">
        <title>The deep terrestrial virosphere.</title>
        <authorList>
            <person name="Holmfeldt K."/>
            <person name="Nilsson E."/>
            <person name="Simone D."/>
            <person name="Lopez-Fernandez M."/>
            <person name="Wu X."/>
            <person name="de Brujin I."/>
            <person name="Lundin D."/>
            <person name="Andersson A."/>
            <person name="Bertilsson S."/>
            <person name="Dopson M."/>
        </authorList>
    </citation>
    <scope>NUCLEOTIDE SEQUENCE</scope>
    <source>
        <strain evidence="1">MM415B03499</strain>
    </source>
</reference>